<gene>
    <name evidence="1" type="ORF">AVEN_57976_1</name>
</gene>
<dbReference type="AlphaFoldDB" id="A0A4Y2U1H7"/>
<evidence type="ECO:0000313" key="1">
    <source>
        <dbReference type="EMBL" id="GBO05486.1"/>
    </source>
</evidence>
<name>A0A4Y2U1H7_ARAVE</name>
<accession>A0A4Y2U1H7</accession>
<protein>
    <submittedName>
        <fullName evidence="1">Uncharacterized protein</fullName>
    </submittedName>
</protein>
<dbReference type="Proteomes" id="UP000499080">
    <property type="component" value="Unassembled WGS sequence"/>
</dbReference>
<reference evidence="1 2" key="1">
    <citation type="journal article" date="2019" name="Sci. Rep.">
        <title>Orb-weaving spider Araneus ventricosus genome elucidates the spidroin gene catalogue.</title>
        <authorList>
            <person name="Kono N."/>
            <person name="Nakamura H."/>
            <person name="Ohtoshi R."/>
            <person name="Moran D.A.P."/>
            <person name="Shinohara A."/>
            <person name="Yoshida Y."/>
            <person name="Fujiwara M."/>
            <person name="Mori M."/>
            <person name="Tomita M."/>
            <person name="Arakawa K."/>
        </authorList>
    </citation>
    <scope>NUCLEOTIDE SEQUENCE [LARGE SCALE GENOMIC DNA]</scope>
</reference>
<comment type="caution">
    <text evidence="1">The sequence shown here is derived from an EMBL/GenBank/DDBJ whole genome shotgun (WGS) entry which is preliminary data.</text>
</comment>
<evidence type="ECO:0000313" key="2">
    <source>
        <dbReference type="Proteomes" id="UP000499080"/>
    </source>
</evidence>
<proteinExistence type="predicted"/>
<sequence length="75" mass="8248">MDADYDDLVLRSQLWGWRVPGSKPDSTEDPLCKESNSKRCVPIETPLLPAQGQIDVILLACTEIATSTHAYGESD</sequence>
<dbReference type="EMBL" id="BGPR01032113">
    <property type="protein sequence ID" value="GBO05486.1"/>
    <property type="molecule type" value="Genomic_DNA"/>
</dbReference>
<organism evidence="1 2">
    <name type="scientific">Araneus ventricosus</name>
    <name type="common">Orbweaver spider</name>
    <name type="synonym">Epeira ventricosa</name>
    <dbReference type="NCBI Taxonomy" id="182803"/>
    <lineage>
        <taxon>Eukaryota</taxon>
        <taxon>Metazoa</taxon>
        <taxon>Ecdysozoa</taxon>
        <taxon>Arthropoda</taxon>
        <taxon>Chelicerata</taxon>
        <taxon>Arachnida</taxon>
        <taxon>Araneae</taxon>
        <taxon>Araneomorphae</taxon>
        <taxon>Entelegynae</taxon>
        <taxon>Araneoidea</taxon>
        <taxon>Araneidae</taxon>
        <taxon>Araneus</taxon>
    </lineage>
</organism>
<keyword evidence="2" id="KW-1185">Reference proteome</keyword>